<evidence type="ECO:0000256" key="1">
    <source>
        <dbReference type="SAM" id="MobiDB-lite"/>
    </source>
</evidence>
<sequence>MGVRTVAGEAVEPEGADPRTEAELRAAWATAGELAAELHALVGERPSTVWTTGNAVRVSVRLRKPHGTRLAMSVLAVLARADRYGHRKGQGREQLWLEIGGVPTGGHEW</sequence>
<keyword evidence="3" id="KW-1185">Reference proteome</keyword>
<evidence type="ECO:0000313" key="3">
    <source>
        <dbReference type="Proteomes" id="UP001500897"/>
    </source>
</evidence>
<organism evidence="2 3">
    <name type="scientific">Kitasatospora saccharophila</name>
    <dbReference type="NCBI Taxonomy" id="407973"/>
    <lineage>
        <taxon>Bacteria</taxon>
        <taxon>Bacillati</taxon>
        <taxon>Actinomycetota</taxon>
        <taxon>Actinomycetes</taxon>
        <taxon>Kitasatosporales</taxon>
        <taxon>Streptomycetaceae</taxon>
        <taxon>Kitasatospora</taxon>
    </lineage>
</organism>
<comment type="caution">
    <text evidence="2">The sequence shown here is derived from an EMBL/GenBank/DDBJ whole genome shotgun (WGS) entry which is preliminary data.</text>
</comment>
<reference evidence="2 3" key="1">
    <citation type="journal article" date="2019" name="Int. J. Syst. Evol. Microbiol.">
        <title>The Global Catalogue of Microorganisms (GCM) 10K type strain sequencing project: providing services to taxonomists for standard genome sequencing and annotation.</title>
        <authorList>
            <consortium name="The Broad Institute Genomics Platform"/>
            <consortium name="The Broad Institute Genome Sequencing Center for Infectious Disease"/>
            <person name="Wu L."/>
            <person name="Ma J."/>
        </authorList>
    </citation>
    <scope>NUCLEOTIDE SEQUENCE [LARGE SCALE GENOMIC DNA]</scope>
    <source>
        <strain evidence="2 3">JCM 14559</strain>
    </source>
</reference>
<gene>
    <name evidence="2" type="ORF">GCM10009759_36910</name>
</gene>
<name>A0ABN2X0S4_9ACTN</name>
<protein>
    <submittedName>
        <fullName evidence="2">Uncharacterized protein</fullName>
    </submittedName>
</protein>
<dbReference type="Proteomes" id="UP001500897">
    <property type="component" value="Unassembled WGS sequence"/>
</dbReference>
<evidence type="ECO:0000313" key="2">
    <source>
        <dbReference type="EMBL" id="GAA2102382.1"/>
    </source>
</evidence>
<proteinExistence type="predicted"/>
<accession>A0ABN2X0S4</accession>
<dbReference type="EMBL" id="BAAANS010000023">
    <property type="protein sequence ID" value="GAA2102382.1"/>
    <property type="molecule type" value="Genomic_DNA"/>
</dbReference>
<feature type="region of interest" description="Disordered" evidence="1">
    <location>
        <begin position="1"/>
        <end position="21"/>
    </location>
</feature>